<proteinExistence type="predicted"/>
<feature type="non-terminal residue" evidence="2">
    <location>
        <position position="181"/>
    </location>
</feature>
<dbReference type="Pfam" id="PF00701">
    <property type="entry name" value="DHDPS"/>
    <property type="match status" value="1"/>
</dbReference>
<dbReference type="EMBL" id="BARS01053595">
    <property type="protein sequence ID" value="GAG52579.1"/>
    <property type="molecule type" value="Genomic_DNA"/>
</dbReference>
<dbReference type="AlphaFoldDB" id="X0Y9R5"/>
<dbReference type="Gene3D" id="3.20.20.70">
    <property type="entry name" value="Aldolase class I"/>
    <property type="match status" value="1"/>
</dbReference>
<comment type="caution">
    <text evidence="2">The sequence shown here is derived from an EMBL/GenBank/DDBJ whole genome shotgun (WGS) entry which is preliminary data.</text>
</comment>
<dbReference type="PANTHER" id="PTHR12128">
    <property type="entry name" value="DIHYDRODIPICOLINATE SYNTHASE"/>
    <property type="match status" value="1"/>
</dbReference>
<evidence type="ECO:0008006" key="3">
    <source>
        <dbReference type="Google" id="ProtNLM"/>
    </source>
</evidence>
<evidence type="ECO:0000313" key="2">
    <source>
        <dbReference type="EMBL" id="GAG52579.1"/>
    </source>
</evidence>
<dbReference type="SMART" id="SM01130">
    <property type="entry name" value="DHDPS"/>
    <property type="match status" value="1"/>
</dbReference>
<protein>
    <recommendedName>
        <fullName evidence="3">Dihydrodipicolinate synthase</fullName>
    </recommendedName>
</protein>
<evidence type="ECO:0000256" key="1">
    <source>
        <dbReference type="ARBA" id="ARBA00023239"/>
    </source>
</evidence>
<sequence length="181" mass="19704">MMKPEEFREKCKGMVAVQYCPYTKDCASIDLEALKGNTQFLVDFAKDGNKDVLIMTNGSTTEFYANSIEEQQSVIKTAVDTVGGTIPVIAGVSQAGTELTVRMAKYAEEVGADCVMVALPYYLTPFKEGVYQHYKAIADAVSIGIMVYNNPDVTGAIIDPELTARLSKIDNIVALKDNTPI</sequence>
<gene>
    <name evidence="2" type="ORF">S01H1_79494</name>
</gene>
<dbReference type="InterPro" id="IPR002220">
    <property type="entry name" value="DapA-like"/>
</dbReference>
<accession>X0Y9R5</accession>
<organism evidence="2">
    <name type="scientific">marine sediment metagenome</name>
    <dbReference type="NCBI Taxonomy" id="412755"/>
    <lineage>
        <taxon>unclassified sequences</taxon>
        <taxon>metagenomes</taxon>
        <taxon>ecological metagenomes</taxon>
    </lineage>
</organism>
<dbReference type="PANTHER" id="PTHR12128:SF66">
    <property type="entry name" value="4-HYDROXY-2-OXOGLUTARATE ALDOLASE, MITOCHONDRIAL"/>
    <property type="match status" value="1"/>
</dbReference>
<name>X0Y9R5_9ZZZZ</name>
<dbReference type="GO" id="GO:0008840">
    <property type="term" value="F:4-hydroxy-tetrahydrodipicolinate synthase activity"/>
    <property type="evidence" value="ECO:0007669"/>
    <property type="project" value="TreeGrafter"/>
</dbReference>
<dbReference type="PRINTS" id="PR00146">
    <property type="entry name" value="DHPICSNTHASE"/>
</dbReference>
<dbReference type="SUPFAM" id="SSF51569">
    <property type="entry name" value="Aldolase"/>
    <property type="match status" value="1"/>
</dbReference>
<dbReference type="CDD" id="cd00408">
    <property type="entry name" value="DHDPS-like"/>
    <property type="match status" value="1"/>
</dbReference>
<dbReference type="InterPro" id="IPR013785">
    <property type="entry name" value="Aldolase_TIM"/>
</dbReference>
<reference evidence="2" key="1">
    <citation type="journal article" date="2014" name="Front. Microbiol.">
        <title>High frequency of phylogenetically diverse reductive dehalogenase-homologous genes in deep subseafloor sedimentary metagenomes.</title>
        <authorList>
            <person name="Kawai M."/>
            <person name="Futagami T."/>
            <person name="Toyoda A."/>
            <person name="Takaki Y."/>
            <person name="Nishi S."/>
            <person name="Hori S."/>
            <person name="Arai W."/>
            <person name="Tsubouchi T."/>
            <person name="Morono Y."/>
            <person name="Uchiyama I."/>
            <person name="Ito T."/>
            <person name="Fujiyama A."/>
            <person name="Inagaki F."/>
            <person name="Takami H."/>
        </authorList>
    </citation>
    <scope>NUCLEOTIDE SEQUENCE</scope>
    <source>
        <strain evidence="2">Expedition CK06-06</strain>
    </source>
</reference>
<keyword evidence="1" id="KW-0456">Lyase</keyword>